<dbReference type="InterPro" id="IPR001878">
    <property type="entry name" value="Znf_CCHC"/>
</dbReference>
<evidence type="ECO:0000256" key="2">
    <source>
        <dbReference type="SAM" id="MobiDB-lite"/>
    </source>
</evidence>
<feature type="domain" description="CCHC-type" evidence="3">
    <location>
        <begin position="153"/>
        <end position="168"/>
    </location>
</feature>
<evidence type="ECO:0000259" key="3">
    <source>
        <dbReference type="PROSITE" id="PS50158"/>
    </source>
</evidence>
<dbReference type="SMART" id="SM00343">
    <property type="entry name" value="ZnF_C2HC"/>
    <property type="match status" value="1"/>
</dbReference>
<dbReference type="OrthoDB" id="1695837at2759"/>
<dbReference type="SUPFAM" id="SSF57756">
    <property type="entry name" value="Retrovirus zinc finger-like domains"/>
    <property type="match status" value="1"/>
</dbReference>
<proteinExistence type="predicted"/>
<dbReference type="PANTHER" id="PTHR31286:SF178">
    <property type="entry name" value="DUF4283 DOMAIN-CONTAINING PROTEIN"/>
    <property type="match status" value="1"/>
</dbReference>
<feature type="compositionally biased region" description="Basic and acidic residues" evidence="2">
    <location>
        <begin position="220"/>
        <end position="245"/>
    </location>
</feature>
<evidence type="ECO:0000313" key="5">
    <source>
        <dbReference type="Proteomes" id="UP001153555"/>
    </source>
</evidence>
<keyword evidence="5" id="KW-1185">Reference proteome</keyword>
<evidence type="ECO:0000313" key="4">
    <source>
        <dbReference type="EMBL" id="CAA0832657.1"/>
    </source>
</evidence>
<dbReference type="Proteomes" id="UP001153555">
    <property type="component" value="Unassembled WGS sequence"/>
</dbReference>
<keyword evidence="1" id="KW-0863">Zinc-finger</keyword>
<dbReference type="InterPro" id="IPR036875">
    <property type="entry name" value="Znf_CCHC_sf"/>
</dbReference>
<dbReference type="InterPro" id="IPR040256">
    <property type="entry name" value="At4g02000-like"/>
</dbReference>
<accession>A0A9N7RIX9</accession>
<organism evidence="4 5">
    <name type="scientific">Striga hermonthica</name>
    <name type="common">Purple witchweed</name>
    <name type="synonym">Buchnera hermonthica</name>
    <dbReference type="NCBI Taxonomy" id="68872"/>
    <lineage>
        <taxon>Eukaryota</taxon>
        <taxon>Viridiplantae</taxon>
        <taxon>Streptophyta</taxon>
        <taxon>Embryophyta</taxon>
        <taxon>Tracheophyta</taxon>
        <taxon>Spermatophyta</taxon>
        <taxon>Magnoliopsida</taxon>
        <taxon>eudicotyledons</taxon>
        <taxon>Gunneridae</taxon>
        <taxon>Pentapetalae</taxon>
        <taxon>asterids</taxon>
        <taxon>lamiids</taxon>
        <taxon>Lamiales</taxon>
        <taxon>Orobanchaceae</taxon>
        <taxon>Buchnereae</taxon>
        <taxon>Striga</taxon>
    </lineage>
</organism>
<protein>
    <recommendedName>
        <fullName evidence="3">CCHC-type domain-containing protein</fullName>
    </recommendedName>
</protein>
<reference evidence="4" key="1">
    <citation type="submission" date="2019-12" db="EMBL/GenBank/DDBJ databases">
        <authorList>
            <person name="Scholes J."/>
        </authorList>
    </citation>
    <scope>NUCLEOTIDE SEQUENCE</scope>
</reference>
<dbReference type="GO" id="GO:0003676">
    <property type="term" value="F:nucleic acid binding"/>
    <property type="evidence" value="ECO:0007669"/>
    <property type="project" value="InterPro"/>
</dbReference>
<dbReference type="PANTHER" id="PTHR31286">
    <property type="entry name" value="GLYCINE-RICH CELL WALL STRUCTURAL PROTEIN 1.8-LIKE"/>
    <property type="match status" value="1"/>
</dbReference>
<dbReference type="Gene3D" id="4.10.60.10">
    <property type="entry name" value="Zinc finger, CCHC-type"/>
    <property type="match status" value="1"/>
</dbReference>
<feature type="region of interest" description="Disordered" evidence="2">
    <location>
        <begin position="197"/>
        <end position="245"/>
    </location>
</feature>
<comment type="caution">
    <text evidence="4">The sequence shown here is derived from an EMBL/GenBank/DDBJ whole genome shotgun (WGS) entry which is preliminary data.</text>
</comment>
<evidence type="ECO:0000256" key="1">
    <source>
        <dbReference type="PROSITE-ProRule" id="PRU00047"/>
    </source>
</evidence>
<dbReference type="InterPro" id="IPR025836">
    <property type="entry name" value="Zn_knuckle_CX2CX4HX4C"/>
</dbReference>
<dbReference type="PROSITE" id="PS50158">
    <property type="entry name" value="ZF_CCHC"/>
    <property type="match status" value="1"/>
</dbReference>
<sequence length="289" mass="32703">MADELGLRLGKVSIAEAEKLIINIEEKDAKISVEECRRSLFWKIVGEKKANWLGIKRTMGMLWRLGNSFEVRELNSHGVPINCNELKWGIKLERAFNGVKNVILARAGNQEGRIIRLQAILNIREPLPRWTTIRLGDQVVTIQFKYEKIVSLCYYCGRLGHVDKNCPKRKDDIMKKSVNEGQYGEWLKAAEGVVISESPPASKNSEPSSSRKNVPSSSFDQRETVQPHENSETNENEKQGVHAHSEGNIERSICVVESSASYAETKTQIITRPRVRCNNYQLGVIGAWI</sequence>
<keyword evidence="1" id="KW-0479">Metal-binding</keyword>
<dbReference type="AlphaFoldDB" id="A0A9N7RIX9"/>
<name>A0A9N7RIX9_STRHE</name>
<feature type="compositionally biased region" description="Low complexity" evidence="2">
    <location>
        <begin position="205"/>
        <end position="218"/>
    </location>
</feature>
<dbReference type="GO" id="GO:0008270">
    <property type="term" value="F:zinc ion binding"/>
    <property type="evidence" value="ECO:0007669"/>
    <property type="project" value="UniProtKB-KW"/>
</dbReference>
<gene>
    <name evidence="4" type="ORF">SHERM_27931</name>
</gene>
<dbReference type="EMBL" id="CACSLK010027837">
    <property type="protein sequence ID" value="CAA0832657.1"/>
    <property type="molecule type" value="Genomic_DNA"/>
</dbReference>
<keyword evidence="1" id="KW-0862">Zinc</keyword>
<dbReference type="Pfam" id="PF14392">
    <property type="entry name" value="zf-CCHC_4"/>
    <property type="match status" value="1"/>
</dbReference>